<sequence length="31" mass="3469">MRFLTLLVYGEAAYHLGLILGATTGFYGWHP</sequence>
<dbReference type="KEGG" id="vg:4156928"/>
<keyword evidence="1" id="KW-0472">Membrane</keyword>
<feature type="transmembrane region" description="Helical" evidence="1">
    <location>
        <begin position="12"/>
        <end position="29"/>
    </location>
</feature>
<protein>
    <submittedName>
        <fullName evidence="2">Uncharacterized protein</fullName>
    </submittedName>
</protein>
<evidence type="ECO:0000313" key="3">
    <source>
        <dbReference type="Proteomes" id="UP000002541"/>
    </source>
</evidence>
<reference evidence="2 3" key="1">
    <citation type="journal article" date="2006" name="PLoS Genet.">
        <title>Exploring the mycobacteriophage metaproteome: phage genomics as an educational platform.</title>
        <authorList>
            <person name="Hatfull G.F."/>
            <person name="Pedulla M.L."/>
            <person name="Jacobs-Sera D."/>
            <person name="Cichon P.M."/>
            <person name="Foley A."/>
            <person name="Ford M.E."/>
            <person name="Gonda R.M."/>
            <person name="Houtz J.M."/>
            <person name="Hryckowian A.J."/>
            <person name="Kelchner V.A."/>
            <person name="Namburi S."/>
            <person name="Pajcini K.V."/>
            <person name="Popovich M.G."/>
            <person name="Schleicher D.T."/>
            <person name="Simanek B.Z."/>
            <person name="Smith A.L."/>
            <person name="Zdanowicz G.M."/>
            <person name="Kumar V."/>
            <person name="Peebles C.L."/>
            <person name="Jacobs W.R.Jr."/>
            <person name="Lawrence J.G."/>
            <person name="Hendrix R.W."/>
        </authorList>
    </citation>
    <scope>NUCLEOTIDE SEQUENCE [LARGE SCALE GENOMIC DNA]</scope>
</reference>
<proteinExistence type="predicted"/>
<gene>
    <name evidence="2" type="primary">68</name>
    <name evidence="2" type="ORF">PBI_CHE12_68</name>
</gene>
<accession>Q1A0E9</accession>
<name>Q1A0E9_9CAUD</name>
<dbReference type="RefSeq" id="YP_655647.1">
    <property type="nucleotide sequence ID" value="NC_008203.1"/>
</dbReference>
<keyword evidence="3" id="KW-1185">Reference proteome</keyword>
<evidence type="ECO:0000313" key="2">
    <source>
        <dbReference type="EMBL" id="ABE67387.1"/>
    </source>
</evidence>
<evidence type="ECO:0000256" key="1">
    <source>
        <dbReference type="SAM" id="Phobius"/>
    </source>
</evidence>
<dbReference type="EMBL" id="DQ398043">
    <property type="protein sequence ID" value="ABE67387.1"/>
    <property type="molecule type" value="Genomic_DNA"/>
</dbReference>
<organism evidence="2 3">
    <name type="scientific">Mycobacterium phage Che12</name>
    <dbReference type="NCBI Taxonomy" id="2911435"/>
    <lineage>
        <taxon>Viruses</taxon>
        <taxon>Duplodnaviria</taxon>
        <taxon>Heunggongvirae</taxon>
        <taxon>Uroviricota</taxon>
        <taxon>Caudoviricetes</taxon>
        <taxon>Fromanvirus</taxon>
        <taxon>Fromanvirus Che12</taxon>
    </lineage>
</organism>
<keyword evidence="1" id="KW-0812">Transmembrane</keyword>
<keyword evidence="1" id="KW-1133">Transmembrane helix</keyword>
<dbReference type="Proteomes" id="UP000002541">
    <property type="component" value="Segment"/>
</dbReference>